<reference evidence="1" key="1">
    <citation type="submission" date="2020-03" db="EMBL/GenBank/DDBJ databases">
        <title>The deep terrestrial virosphere.</title>
        <authorList>
            <person name="Holmfeldt K."/>
            <person name="Nilsson E."/>
            <person name="Simone D."/>
            <person name="Lopez-Fernandez M."/>
            <person name="Wu X."/>
            <person name="de Brujin I."/>
            <person name="Lundin D."/>
            <person name="Andersson A."/>
            <person name="Bertilsson S."/>
            <person name="Dopson M."/>
        </authorList>
    </citation>
    <scope>NUCLEOTIDE SEQUENCE</scope>
    <source>
        <strain evidence="2">MM415A00528</strain>
        <strain evidence="1">MM415B00465</strain>
    </source>
</reference>
<organism evidence="1">
    <name type="scientific">viral metagenome</name>
    <dbReference type="NCBI Taxonomy" id="1070528"/>
    <lineage>
        <taxon>unclassified sequences</taxon>
        <taxon>metagenomes</taxon>
        <taxon>organismal metagenomes</taxon>
    </lineage>
</organism>
<dbReference type="AlphaFoldDB" id="A0A6M3J5J9"/>
<evidence type="ECO:0000313" key="2">
    <source>
        <dbReference type="EMBL" id="QJA81461.1"/>
    </source>
</evidence>
<protein>
    <submittedName>
        <fullName evidence="1">Uncharacterized protein</fullName>
    </submittedName>
</protein>
<gene>
    <name evidence="2" type="ORF">MM415A00528_0004</name>
    <name evidence="1" type="ORF">MM415B00465_0022</name>
</gene>
<name>A0A6M3J5J9_9ZZZZ</name>
<sequence>MSNKVAVKDTSISDDYLNSKGIAGLGVFNRNGKLVVSIGDRDYFFGENGELEGLAKALPE</sequence>
<dbReference type="EMBL" id="MT142460">
    <property type="protein sequence ID" value="QJA81461.1"/>
    <property type="molecule type" value="Genomic_DNA"/>
</dbReference>
<evidence type="ECO:0000313" key="1">
    <source>
        <dbReference type="EMBL" id="QJA64788.1"/>
    </source>
</evidence>
<proteinExistence type="predicted"/>
<dbReference type="EMBL" id="MT141526">
    <property type="protein sequence ID" value="QJA64788.1"/>
    <property type="molecule type" value="Genomic_DNA"/>
</dbReference>
<accession>A0A6M3J5J9</accession>